<accession>A0A2G5U9I2</accession>
<evidence type="ECO:0000259" key="1">
    <source>
        <dbReference type="PROSITE" id="PS50181"/>
    </source>
</evidence>
<dbReference type="AlphaFoldDB" id="A0A2G5U9I2"/>
<dbReference type="PROSITE" id="PS50181">
    <property type="entry name" value="FBOX"/>
    <property type="match status" value="1"/>
</dbReference>
<sequence>MPFPILRTPFVVLSEIITLLTPSEIVTASFCSNKVKQLLKRHHQRRKPLEWRFYMTNGGRDYWTVLVDIAESLKDTKILILAEPISEEKEVHQEHELMETNEYNRGFRSKYPVLYFENLVIGSKMVVDYVTDLFNLDIYGLSIDRNGMWAIDWINNRQKMLQRFDLVGRDIYNWCEDEALDSVLSNGEEIVFDGGYSIRRNDDVKAFLKFDIRCFVMMVLPRREII</sequence>
<evidence type="ECO:0000313" key="2">
    <source>
        <dbReference type="EMBL" id="PIC36021.1"/>
    </source>
</evidence>
<dbReference type="InterPro" id="IPR001810">
    <property type="entry name" value="F-box_dom"/>
</dbReference>
<protein>
    <recommendedName>
        <fullName evidence="1">F-box domain-containing protein</fullName>
    </recommendedName>
</protein>
<name>A0A2G5U9I2_9PELO</name>
<comment type="caution">
    <text evidence="2">The sequence shown here is derived from an EMBL/GenBank/DDBJ whole genome shotgun (WGS) entry which is preliminary data.</text>
</comment>
<dbReference type="Proteomes" id="UP000230233">
    <property type="component" value="Chromosome IV"/>
</dbReference>
<organism evidence="2 3">
    <name type="scientific">Caenorhabditis nigoni</name>
    <dbReference type="NCBI Taxonomy" id="1611254"/>
    <lineage>
        <taxon>Eukaryota</taxon>
        <taxon>Metazoa</taxon>
        <taxon>Ecdysozoa</taxon>
        <taxon>Nematoda</taxon>
        <taxon>Chromadorea</taxon>
        <taxon>Rhabditida</taxon>
        <taxon>Rhabditina</taxon>
        <taxon>Rhabditomorpha</taxon>
        <taxon>Rhabditoidea</taxon>
        <taxon>Rhabditidae</taxon>
        <taxon>Peloderinae</taxon>
        <taxon>Caenorhabditis</taxon>
    </lineage>
</organism>
<evidence type="ECO:0000313" key="3">
    <source>
        <dbReference type="Proteomes" id="UP000230233"/>
    </source>
</evidence>
<dbReference type="PANTHER" id="PTHR21503">
    <property type="entry name" value="F-BOX-CONTAINING HYPOTHETICAL PROTEIN C.ELEGANS"/>
    <property type="match status" value="1"/>
</dbReference>
<proteinExistence type="predicted"/>
<feature type="domain" description="F-box" evidence="1">
    <location>
        <begin position="2"/>
        <end position="49"/>
    </location>
</feature>
<reference evidence="3" key="1">
    <citation type="submission" date="2017-10" db="EMBL/GenBank/DDBJ databases">
        <title>Rapid genome shrinkage in a self-fertile nematode reveals novel sperm competition proteins.</title>
        <authorList>
            <person name="Yin D."/>
            <person name="Schwarz E.M."/>
            <person name="Thomas C.G."/>
            <person name="Felde R.L."/>
            <person name="Korf I.F."/>
            <person name="Cutter A.D."/>
            <person name="Schartner C.M."/>
            <person name="Ralston E.J."/>
            <person name="Meyer B.J."/>
            <person name="Haag E.S."/>
        </authorList>
    </citation>
    <scope>NUCLEOTIDE SEQUENCE [LARGE SCALE GENOMIC DNA]</scope>
    <source>
        <strain evidence="3">JU1422</strain>
    </source>
</reference>
<dbReference type="PANTHER" id="PTHR21503:SF8">
    <property type="entry name" value="F-BOX ASSOCIATED DOMAIN-CONTAINING PROTEIN-RELATED"/>
    <property type="match status" value="1"/>
</dbReference>
<dbReference type="EMBL" id="PDUG01000004">
    <property type="protein sequence ID" value="PIC36021.1"/>
    <property type="molecule type" value="Genomic_DNA"/>
</dbReference>
<gene>
    <name evidence="2" type="primary">Cnig_chr_IV.g15177</name>
    <name evidence="2" type="ORF">B9Z55_015177</name>
</gene>
<keyword evidence="3" id="KW-1185">Reference proteome</keyword>